<dbReference type="Pfam" id="PF01494">
    <property type="entry name" value="FAD_binding_3"/>
    <property type="match status" value="2"/>
</dbReference>
<dbReference type="PhylomeDB" id="A0A0G4H6P7"/>
<gene>
    <name evidence="8" type="ORF">Cvel_5768</name>
</gene>
<protein>
    <recommendedName>
        <fullName evidence="7">FAD-binding domain-containing protein</fullName>
    </recommendedName>
</protein>
<dbReference type="PANTHER" id="PTHR46496:SF1">
    <property type="entry name" value="ZEAXANTHIN EPOXIDASE, CHLOROPLASTIC"/>
    <property type="match status" value="1"/>
</dbReference>
<dbReference type="AlphaFoldDB" id="A0A0G4H6P7"/>
<dbReference type="SUPFAM" id="SSF51905">
    <property type="entry name" value="FAD/NAD(P)-binding domain"/>
    <property type="match status" value="1"/>
</dbReference>
<keyword evidence="2" id="KW-0285">Flavoprotein</keyword>
<evidence type="ECO:0000256" key="4">
    <source>
        <dbReference type="ARBA" id="ARBA00023002"/>
    </source>
</evidence>
<keyword evidence="6" id="KW-0732">Signal</keyword>
<organism evidence="8">
    <name type="scientific">Chromera velia CCMP2878</name>
    <dbReference type="NCBI Taxonomy" id="1169474"/>
    <lineage>
        <taxon>Eukaryota</taxon>
        <taxon>Sar</taxon>
        <taxon>Alveolata</taxon>
        <taxon>Colpodellida</taxon>
        <taxon>Chromeraceae</taxon>
        <taxon>Chromera</taxon>
    </lineage>
</organism>
<evidence type="ECO:0000256" key="2">
    <source>
        <dbReference type="ARBA" id="ARBA00022630"/>
    </source>
</evidence>
<dbReference type="Gene3D" id="3.50.50.60">
    <property type="entry name" value="FAD/NAD(P)-binding domain"/>
    <property type="match status" value="1"/>
</dbReference>
<dbReference type="VEuPathDB" id="CryptoDB:Cvel_5768"/>
<dbReference type="PRINTS" id="PR00420">
    <property type="entry name" value="RNGMNOXGNASE"/>
</dbReference>
<sequence>MRTATVLCGIASVFLSGSPYVRGFGLSSGVSRQPRAARRKGFSVQQQQQQQQGVLEREGIESSRGDAAPLRVAIAGGGVGGLAAAVVLAKKGFDVKVYEKTDSFKRFGGPIQLASNALSVLKAIDDQLFRDVISKFTFTATRTCGIKDGLRARDFKMNDTPDWFVKFSAMKGAAEHFGLPYTGVIDRPDLQDVLIETLSRTEKERGLKEPILVNSEKVVAYEDGEDGVTVRLASGATQKADILIGADGIWSAVRTQMYSETPDSDSRSETRQGCKYSGYTCFAGETVLPVPDYFDTGYKVYIGPGRYFVTSDVGDGRIQWYAFLALPPGTKKTGNAWNTNNDARVRSGEETAANAYISEMFEGWSPEIHHVLSHTPESAIEQRDLYDRAPEMMRSWTDGRVSLMGDAAHPMMPNLGQGGCQAMEDAYVLGEVLGEVTEGREGRQLDREEISEALGEYYRRRIVRSAVVQGLSRMASDLIINAFDTPYCPESNDCYGKGFKGRLTAFLRPFLQHIIFPLQFLYLYSFCPTGNMGGLPSQLVDTWLSRHKKSSSEAFQKAKKAVKDSRVTRTFFALAEKDGAAAA</sequence>
<feature type="domain" description="FAD-binding" evidence="7">
    <location>
        <begin position="373"/>
        <end position="445"/>
    </location>
</feature>
<keyword evidence="4" id="KW-0560">Oxidoreductase</keyword>
<dbReference type="GO" id="GO:0071949">
    <property type="term" value="F:FAD binding"/>
    <property type="evidence" value="ECO:0007669"/>
    <property type="project" value="InterPro"/>
</dbReference>
<dbReference type="GO" id="GO:0016491">
    <property type="term" value="F:oxidoreductase activity"/>
    <property type="evidence" value="ECO:0007669"/>
    <property type="project" value="UniProtKB-KW"/>
</dbReference>
<name>A0A0G4H6P7_9ALVE</name>
<evidence type="ECO:0000256" key="6">
    <source>
        <dbReference type="SAM" id="SignalP"/>
    </source>
</evidence>
<reference evidence="8" key="1">
    <citation type="submission" date="2014-11" db="EMBL/GenBank/DDBJ databases">
        <authorList>
            <person name="Otto D Thomas"/>
            <person name="Naeem Raeece"/>
        </authorList>
    </citation>
    <scope>NUCLEOTIDE SEQUENCE</scope>
</reference>
<proteinExistence type="predicted"/>
<feature type="region of interest" description="Disordered" evidence="5">
    <location>
        <begin position="37"/>
        <end position="58"/>
    </location>
</feature>
<feature type="signal peptide" evidence="6">
    <location>
        <begin position="1"/>
        <end position="23"/>
    </location>
</feature>
<evidence type="ECO:0000259" key="7">
    <source>
        <dbReference type="Pfam" id="PF01494"/>
    </source>
</evidence>
<dbReference type="PANTHER" id="PTHR46496">
    <property type="match status" value="1"/>
</dbReference>
<accession>A0A0G4H6P7</accession>
<feature type="chain" id="PRO_5005191060" description="FAD-binding domain-containing protein" evidence="6">
    <location>
        <begin position="24"/>
        <end position="583"/>
    </location>
</feature>
<evidence type="ECO:0000256" key="5">
    <source>
        <dbReference type="SAM" id="MobiDB-lite"/>
    </source>
</evidence>
<evidence type="ECO:0000313" key="8">
    <source>
        <dbReference type="EMBL" id="CEM39438.1"/>
    </source>
</evidence>
<comment type="cofactor">
    <cofactor evidence="1">
        <name>FAD</name>
        <dbReference type="ChEBI" id="CHEBI:57692"/>
    </cofactor>
</comment>
<evidence type="ECO:0000256" key="1">
    <source>
        <dbReference type="ARBA" id="ARBA00001974"/>
    </source>
</evidence>
<dbReference type="InterPro" id="IPR036188">
    <property type="entry name" value="FAD/NAD-bd_sf"/>
</dbReference>
<evidence type="ECO:0000256" key="3">
    <source>
        <dbReference type="ARBA" id="ARBA00022827"/>
    </source>
</evidence>
<dbReference type="InterPro" id="IPR002938">
    <property type="entry name" value="FAD-bd"/>
</dbReference>
<keyword evidence="3" id="KW-0274">FAD</keyword>
<feature type="domain" description="FAD-binding" evidence="7">
    <location>
        <begin position="71"/>
        <end position="260"/>
    </location>
</feature>
<dbReference type="EMBL" id="CDMZ01001931">
    <property type="protein sequence ID" value="CEM39438.1"/>
    <property type="molecule type" value="Genomic_DNA"/>
</dbReference>